<name>A0ABT2J9N2_9PSEU</name>
<reference evidence="1 2" key="1">
    <citation type="submission" date="2021-02" db="EMBL/GenBank/DDBJ databases">
        <title>Actinophytocola xerophila sp. nov., isolated from soil of cotton cropping field.</title>
        <authorList>
            <person name="Huang R."/>
            <person name="Chen X."/>
            <person name="Ge X."/>
            <person name="Liu W."/>
        </authorList>
    </citation>
    <scope>NUCLEOTIDE SEQUENCE [LARGE SCALE GENOMIC DNA]</scope>
    <source>
        <strain evidence="1 2">S1-96</strain>
    </source>
</reference>
<dbReference type="Proteomes" id="UP001156441">
    <property type="component" value="Unassembled WGS sequence"/>
</dbReference>
<keyword evidence="2" id="KW-1185">Reference proteome</keyword>
<evidence type="ECO:0000313" key="2">
    <source>
        <dbReference type="Proteomes" id="UP001156441"/>
    </source>
</evidence>
<proteinExistence type="predicted"/>
<evidence type="ECO:0000313" key="1">
    <source>
        <dbReference type="EMBL" id="MCT2584564.1"/>
    </source>
</evidence>
<organism evidence="1 2">
    <name type="scientific">Actinophytocola gossypii</name>
    <dbReference type="NCBI Taxonomy" id="2812003"/>
    <lineage>
        <taxon>Bacteria</taxon>
        <taxon>Bacillati</taxon>
        <taxon>Actinomycetota</taxon>
        <taxon>Actinomycetes</taxon>
        <taxon>Pseudonocardiales</taxon>
        <taxon>Pseudonocardiaceae</taxon>
    </lineage>
</organism>
<gene>
    <name evidence="1" type="ORF">JT362_15675</name>
</gene>
<comment type="caution">
    <text evidence="1">The sequence shown here is derived from an EMBL/GenBank/DDBJ whole genome shotgun (WGS) entry which is preliminary data.</text>
</comment>
<accession>A0ABT2J9N2</accession>
<protein>
    <submittedName>
        <fullName evidence="1">Uncharacterized protein</fullName>
    </submittedName>
</protein>
<sequence length="361" mass="40020">MLQPACVLVKSPLLVTARWPAPTLFLALPPDFRATMEDEGMKIQDLLKWKRERAQEIEVDKELTVQAQVKLRKSLESIEHATPDTAETMNQRFAVLRRQAIVEADLEADSRMPDAPRPVDTKLAADAVVRQFGGDGARIGGLFVRGVESAAALRMYLESIPEPGQTLEALKSRRYNLEKYSYIRSDTTMRIFGGRSYGLLVDPNQVARHVRFDDGRAAIWSEDGVTTGTSKPTVAADLGRVDDIGDLLNAMIGDINEKKRADATKISNWNEVEILSAPPEAYVGLFYAWPTKKEAYDRVFTAEAKSSLAKLWHARTGQDVMRIYLYIHRGKPSGEDARVAQDALGAPGASTLALHEEVPVT</sequence>
<dbReference type="EMBL" id="JAFFZE010000012">
    <property type="protein sequence ID" value="MCT2584564.1"/>
    <property type="molecule type" value="Genomic_DNA"/>
</dbReference>
<dbReference type="RefSeq" id="WP_260191957.1">
    <property type="nucleotide sequence ID" value="NZ_JAFFZE010000012.1"/>
</dbReference>